<dbReference type="InterPro" id="IPR018631">
    <property type="entry name" value="AAA-ATPase-like_dom"/>
</dbReference>
<dbReference type="PANTHER" id="PTHR34825:SF1">
    <property type="entry name" value="AAA-ATPASE-LIKE DOMAIN-CONTAINING PROTEIN"/>
    <property type="match status" value="1"/>
</dbReference>
<dbReference type="OrthoDB" id="5380555at2759"/>
<sequence length="245" mass="27797">MILTKRSFLDLGWCSPRASLPNLCQIASFRHLQHQPLPCLNKQRKSSLRIQGDTIEAFPRCSVSNFSKLRANKRFAFFDRTRYVFILDSIDADTILFLRPRRFGKSLTLSMLEHFHGVQYSAQYGELFKDLDVDKDVKENKVTPGQYLILKFNFAAARRARDLDKAAEGLAVNIIGSLKDFYQTYYLHLGGPPGQLISENINLGDAIDSLRNLVRIVNHTLREVKNGGDIKHPLANVEGNLNTCA</sequence>
<reference evidence="2 3" key="1">
    <citation type="submission" date="2018-03" db="EMBL/GenBank/DDBJ databases">
        <title>Genomes of Pezizomycetes fungi and the evolution of truffles.</title>
        <authorList>
            <person name="Murat C."/>
            <person name="Payen T."/>
            <person name="Noel B."/>
            <person name="Kuo A."/>
            <person name="Martin F.M."/>
        </authorList>
    </citation>
    <scope>NUCLEOTIDE SEQUENCE [LARGE SCALE GENOMIC DNA]</scope>
    <source>
        <strain evidence="2">091103-1</strain>
    </source>
</reference>
<name>A0A317SN00_9PEZI</name>
<evidence type="ECO:0000313" key="3">
    <source>
        <dbReference type="Proteomes" id="UP000246991"/>
    </source>
</evidence>
<comment type="caution">
    <text evidence="2">The sequence shown here is derived from an EMBL/GenBank/DDBJ whole genome shotgun (WGS) entry which is preliminary data.</text>
</comment>
<dbReference type="PANTHER" id="PTHR34825">
    <property type="entry name" value="CONSERVED PROTEIN, WITH A WEAK D-GALACTARATE DEHYDRATASE/ALTRONATE HYDROLASE DOMAIN"/>
    <property type="match status" value="1"/>
</dbReference>
<protein>
    <recommendedName>
        <fullName evidence="1">AAA-ATPase-like domain-containing protein</fullName>
    </recommendedName>
</protein>
<dbReference type="Pfam" id="PF09820">
    <property type="entry name" value="AAA-ATPase_like"/>
    <property type="match status" value="1"/>
</dbReference>
<feature type="domain" description="AAA-ATPase-like" evidence="1">
    <location>
        <begin position="62"/>
        <end position="185"/>
    </location>
</feature>
<gene>
    <name evidence="2" type="ORF">C7212DRAFT_363813</name>
</gene>
<dbReference type="EMBL" id="PYWC01000043">
    <property type="protein sequence ID" value="PWW75688.1"/>
    <property type="molecule type" value="Genomic_DNA"/>
</dbReference>
<evidence type="ECO:0000313" key="2">
    <source>
        <dbReference type="EMBL" id="PWW75688.1"/>
    </source>
</evidence>
<dbReference type="AlphaFoldDB" id="A0A317SN00"/>
<keyword evidence="3" id="KW-1185">Reference proteome</keyword>
<evidence type="ECO:0000259" key="1">
    <source>
        <dbReference type="Pfam" id="PF09820"/>
    </source>
</evidence>
<proteinExistence type="predicted"/>
<organism evidence="2 3">
    <name type="scientific">Tuber magnatum</name>
    <name type="common">white Piedmont truffle</name>
    <dbReference type="NCBI Taxonomy" id="42249"/>
    <lineage>
        <taxon>Eukaryota</taxon>
        <taxon>Fungi</taxon>
        <taxon>Dikarya</taxon>
        <taxon>Ascomycota</taxon>
        <taxon>Pezizomycotina</taxon>
        <taxon>Pezizomycetes</taxon>
        <taxon>Pezizales</taxon>
        <taxon>Tuberaceae</taxon>
        <taxon>Tuber</taxon>
    </lineage>
</organism>
<dbReference type="Proteomes" id="UP000246991">
    <property type="component" value="Unassembled WGS sequence"/>
</dbReference>
<accession>A0A317SN00</accession>